<evidence type="ECO:0008006" key="5">
    <source>
        <dbReference type="Google" id="ProtNLM"/>
    </source>
</evidence>
<reference evidence="4" key="1">
    <citation type="submission" date="2017-05" db="EMBL/GenBank/DDBJ databases">
        <title>Complete and WGS of Bordetella genogroups.</title>
        <authorList>
            <person name="Spilker T."/>
            <person name="Lipuma J."/>
        </authorList>
    </citation>
    <scope>NUCLEOTIDE SEQUENCE [LARGE SCALE GENOMIC DNA]</scope>
    <source>
        <strain evidence="4">AU8856</strain>
    </source>
</reference>
<comment type="caution">
    <text evidence="3">The sequence shown here is derived from an EMBL/GenBank/DDBJ whole genome shotgun (WGS) entry which is preliminary data.</text>
</comment>
<feature type="region of interest" description="Disordered" evidence="1">
    <location>
        <begin position="82"/>
        <end position="102"/>
    </location>
</feature>
<evidence type="ECO:0000313" key="4">
    <source>
        <dbReference type="Proteomes" id="UP000215767"/>
    </source>
</evidence>
<dbReference type="GO" id="GO:0004190">
    <property type="term" value="F:aspartic-type endopeptidase activity"/>
    <property type="evidence" value="ECO:0007669"/>
    <property type="project" value="InterPro"/>
</dbReference>
<dbReference type="PROSITE" id="PS51257">
    <property type="entry name" value="PROKAR_LIPOPROTEIN"/>
    <property type="match status" value="1"/>
</dbReference>
<organism evidence="3 4">
    <name type="scientific">Bordetella genomosp. 11</name>
    <dbReference type="NCBI Taxonomy" id="1416808"/>
    <lineage>
        <taxon>Bacteria</taxon>
        <taxon>Pseudomonadati</taxon>
        <taxon>Pseudomonadota</taxon>
        <taxon>Betaproteobacteria</taxon>
        <taxon>Burkholderiales</taxon>
        <taxon>Alcaligenaceae</taxon>
        <taxon>Bordetella</taxon>
    </lineage>
</organism>
<dbReference type="PROSITE" id="PS00141">
    <property type="entry name" value="ASP_PROTEASE"/>
    <property type="match status" value="1"/>
</dbReference>
<keyword evidence="4" id="KW-1185">Reference proteome</keyword>
<protein>
    <recommendedName>
        <fullName evidence="5">Peptidase A2 domain-containing protein</fullName>
    </recommendedName>
</protein>
<proteinExistence type="predicted"/>
<dbReference type="InterPro" id="IPR001969">
    <property type="entry name" value="Aspartic_peptidase_AS"/>
</dbReference>
<dbReference type="Gene3D" id="2.40.70.10">
    <property type="entry name" value="Acid Proteases"/>
    <property type="match status" value="2"/>
</dbReference>
<dbReference type="InterPro" id="IPR021109">
    <property type="entry name" value="Peptidase_aspartic_dom_sf"/>
</dbReference>
<keyword evidence="2" id="KW-0732">Signal</keyword>
<dbReference type="SUPFAM" id="SSF50630">
    <property type="entry name" value="Acid proteases"/>
    <property type="match status" value="1"/>
</dbReference>
<dbReference type="OrthoDB" id="8634323at2"/>
<evidence type="ECO:0000256" key="1">
    <source>
        <dbReference type="SAM" id="MobiDB-lite"/>
    </source>
</evidence>
<name>A0A261UCW7_9BORD</name>
<dbReference type="Proteomes" id="UP000215767">
    <property type="component" value="Unassembled WGS sequence"/>
</dbReference>
<sequence length="319" mass="34538">MKISTIIISFLTMAGLTSTLPLNASAGSCSTGLTTHVAQFESAIQYDDEQSKSNPTVHVMVNGKLAKMMLDTGANKNLLWDPSLLDETPGPQSQSVDSHVASADSRSVEAVLGDGRGHAQRQQFYLLANSVLAADGYSGILSPQAIAGQNAVVIDFERNCFFTSAPFDIDSVKEVQIRRGKTIQNPYDVMAIHVELDGRNIPLLVDSGAPRTTIIASLIATKPKGPESPRMMDVFGAELPKAEQMRLVDLKVNGQALTAHPVIPAPATSNKGIENSGYIGMDILKERVLYYDGVRQEFDLLTRQPIVKYTIVKPETHTD</sequence>
<gene>
    <name evidence="3" type="ORF">CAL28_07845</name>
</gene>
<dbReference type="GO" id="GO:0006508">
    <property type="term" value="P:proteolysis"/>
    <property type="evidence" value="ECO:0007669"/>
    <property type="project" value="InterPro"/>
</dbReference>
<accession>A0A261UCW7</accession>
<feature type="chain" id="PRO_5013328932" description="Peptidase A2 domain-containing protein" evidence="2">
    <location>
        <begin position="27"/>
        <end position="319"/>
    </location>
</feature>
<dbReference type="RefSeq" id="WP_094840886.1">
    <property type="nucleotide sequence ID" value="NZ_NEVS01000004.1"/>
</dbReference>
<dbReference type="AlphaFoldDB" id="A0A261UCW7"/>
<evidence type="ECO:0000313" key="3">
    <source>
        <dbReference type="EMBL" id="OZI59451.1"/>
    </source>
</evidence>
<evidence type="ECO:0000256" key="2">
    <source>
        <dbReference type="SAM" id="SignalP"/>
    </source>
</evidence>
<dbReference type="EMBL" id="NEVS01000004">
    <property type="protein sequence ID" value="OZI59451.1"/>
    <property type="molecule type" value="Genomic_DNA"/>
</dbReference>
<feature type="signal peptide" evidence="2">
    <location>
        <begin position="1"/>
        <end position="26"/>
    </location>
</feature>